<reference evidence="2 3" key="1">
    <citation type="journal article" date="2014" name="Antonie Van Leeuwenhoek">
        <title>Hyphomonas beringensis sp. nov. and Hyphomonas chukchiensis sp. nov., isolated from surface seawater of the Bering Sea and Chukchi Sea.</title>
        <authorList>
            <person name="Li C."/>
            <person name="Lai Q."/>
            <person name="Li G."/>
            <person name="Dong C."/>
            <person name="Wang J."/>
            <person name="Liao Y."/>
            <person name="Shao Z."/>
        </authorList>
    </citation>
    <scope>NUCLEOTIDE SEQUENCE [LARGE SCALE GENOMIC DNA]</scope>
    <source>
        <strain evidence="2 3">22II1-22F38</strain>
    </source>
</reference>
<accession>A0A059E3A9</accession>
<comment type="caution">
    <text evidence="2">The sequence shown here is derived from an EMBL/GenBank/DDBJ whole genome shotgun (WGS) entry which is preliminary data.</text>
</comment>
<dbReference type="STRING" id="1280948.HY36_16210"/>
<dbReference type="Proteomes" id="UP000024547">
    <property type="component" value="Unassembled WGS sequence"/>
</dbReference>
<dbReference type="SMART" id="SM00746">
    <property type="entry name" value="TRASH"/>
    <property type="match status" value="1"/>
</dbReference>
<organism evidence="2 3">
    <name type="scientific">Hyphomonas atlantica</name>
    <dbReference type="NCBI Taxonomy" id="1280948"/>
    <lineage>
        <taxon>Bacteria</taxon>
        <taxon>Pseudomonadati</taxon>
        <taxon>Pseudomonadota</taxon>
        <taxon>Alphaproteobacteria</taxon>
        <taxon>Hyphomonadales</taxon>
        <taxon>Hyphomonadaceae</taxon>
        <taxon>Hyphomonas</taxon>
    </lineage>
</organism>
<dbReference type="InterPro" id="IPR012348">
    <property type="entry name" value="RNR-like"/>
</dbReference>
<evidence type="ECO:0000313" key="3">
    <source>
        <dbReference type="Proteomes" id="UP000024547"/>
    </source>
</evidence>
<dbReference type="Pfam" id="PF04945">
    <property type="entry name" value="YHS"/>
    <property type="match status" value="1"/>
</dbReference>
<evidence type="ECO:0000313" key="2">
    <source>
        <dbReference type="EMBL" id="KCZ62032.1"/>
    </source>
</evidence>
<sequence length="69" mass="7661">MMTVEDPVCRNTMPLENAHASQEYGGWAYFFCSTHCHTAFKLNPERYADARIPAAFSAPGDASHPSRKA</sequence>
<dbReference type="PATRIC" id="fig|1280948.3.peg.1468"/>
<name>A0A059E3A9_9PROT</name>
<dbReference type="SUPFAM" id="SSF47240">
    <property type="entry name" value="Ferritin-like"/>
    <property type="match status" value="1"/>
</dbReference>
<dbReference type="InterPro" id="IPR011017">
    <property type="entry name" value="TRASH_dom"/>
</dbReference>
<evidence type="ECO:0000259" key="1">
    <source>
        <dbReference type="SMART" id="SM00746"/>
    </source>
</evidence>
<dbReference type="Gene3D" id="1.10.620.20">
    <property type="entry name" value="Ribonucleotide Reductase, subunit A"/>
    <property type="match status" value="1"/>
</dbReference>
<gene>
    <name evidence="2" type="ORF">HY36_16210</name>
</gene>
<feature type="domain" description="TRASH" evidence="1">
    <location>
        <begin position="6"/>
        <end position="44"/>
    </location>
</feature>
<dbReference type="AlphaFoldDB" id="A0A059E3A9"/>
<keyword evidence="3" id="KW-1185">Reference proteome</keyword>
<dbReference type="InterPro" id="IPR007029">
    <property type="entry name" value="YHS_dom"/>
</dbReference>
<protein>
    <recommendedName>
        <fullName evidence="1">TRASH domain-containing protein</fullName>
    </recommendedName>
</protein>
<dbReference type="GO" id="GO:0016491">
    <property type="term" value="F:oxidoreductase activity"/>
    <property type="evidence" value="ECO:0007669"/>
    <property type="project" value="InterPro"/>
</dbReference>
<proteinExistence type="predicted"/>
<dbReference type="InterPro" id="IPR009078">
    <property type="entry name" value="Ferritin-like_SF"/>
</dbReference>
<dbReference type="EMBL" id="AWFH01000011">
    <property type="protein sequence ID" value="KCZ62032.1"/>
    <property type="molecule type" value="Genomic_DNA"/>
</dbReference>